<evidence type="ECO:0000256" key="1">
    <source>
        <dbReference type="SAM" id="Phobius"/>
    </source>
</evidence>
<reference evidence="4" key="1">
    <citation type="submission" date="2017-04" db="EMBL/GenBank/DDBJ databases">
        <authorList>
            <person name="Varghese N."/>
            <person name="Submissions S."/>
        </authorList>
    </citation>
    <scope>NUCLEOTIDE SEQUENCE [LARGE SCALE GENOMIC DNA]</scope>
    <source>
        <strain evidence="4">DSM 4125</strain>
    </source>
</reference>
<dbReference type="GO" id="GO:0000155">
    <property type="term" value="F:phosphorelay sensor kinase activity"/>
    <property type="evidence" value="ECO:0007669"/>
    <property type="project" value="InterPro"/>
</dbReference>
<dbReference type="InterPro" id="IPR010559">
    <property type="entry name" value="Sig_transdc_His_kin_internal"/>
</dbReference>
<keyword evidence="3" id="KW-0808">Transferase</keyword>
<dbReference type="GO" id="GO:0016020">
    <property type="term" value="C:membrane"/>
    <property type="evidence" value="ECO:0007669"/>
    <property type="project" value="InterPro"/>
</dbReference>
<evidence type="ECO:0000313" key="4">
    <source>
        <dbReference type="Proteomes" id="UP000193804"/>
    </source>
</evidence>
<evidence type="ECO:0000259" key="2">
    <source>
        <dbReference type="Pfam" id="PF06580"/>
    </source>
</evidence>
<organism evidence="3 4">
    <name type="scientific">Marivirga sericea</name>
    <dbReference type="NCBI Taxonomy" id="1028"/>
    <lineage>
        <taxon>Bacteria</taxon>
        <taxon>Pseudomonadati</taxon>
        <taxon>Bacteroidota</taxon>
        <taxon>Cytophagia</taxon>
        <taxon>Cytophagales</taxon>
        <taxon>Marivirgaceae</taxon>
        <taxon>Marivirga</taxon>
    </lineage>
</organism>
<feature type="transmembrane region" description="Helical" evidence="1">
    <location>
        <begin position="109"/>
        <end position="132"/>
    </location>
</feature>
<keyword evidence="3" id="KW-0418">Kinase</keyword>
<keyword evidence="1" id="KW-1133">Transmembrane helix</keyword>
<name>A0A1X7J1C4_9BACT</name>
<keyword evidence="1" id="KW-0472">Membrane</keyword>
<dbReference type="RefSeq" id="WP_085516118.1">
    <property type="nucleotide sequence ID" value="NZ_FXAW01000002.1"/>
</dbReference>
<dbReference type="Pfam" id="PF06580">
    <property type="entry name" value="His_kinase"/>
    <property type="match status" value="1"/>
</dbReference>
<dbReference type="InterPro" id="IPR050640">
    <property type="entry name" value="Bact_2-comp_sensor_kinase"/>
</dbReference>
<accession>A0A1X7J1C4</accession>
<feature type="transmembrane region" description="Helical" evidence="1">
    <location>
        <begin position="71"/>
        <end position="97"/>
    </location>
</feature>
<dbReference type="PANTHER" id="PTHR34220:SF7">
    <property type="entry name" value="SENSOR HISTIDINE KINASE YPDA"/>
    <property type="match status" value="1"/>
</dbReference>
<sequence>MDKKVLYWTLQIVGWTAYGVLNIYLAYWGERLSTEQAIGQLILVPFYISITHLYRYFIIRNGWLKIIIQKLVVRVIIACLILSIINYAFLFGISSILGLLDPTLDLNPIVIFLSILANLILYFLWSLVYFMYHYVENYNRSLKFDAAMNEIELNNLKSQLNPHFIFNALNSVRALVDEDPAKAKNSITQLSNILRNSLILDKKRLINFNDELNTVIDFLALEKIRYEERLITEFIIHPDSYKYQVPPLMIQTLVENGIKHGISNLTYGGKLSIETQVDDNKKLNIFIRNSGNFKLDKRRKHKGFGLENTKQRLKLIFDRAASFSIKNEQEGTVVTTVIIPQLSY</sequence>
<dbReference type="PANTHER" id="PTHR34220">
    <property type="entry name" value="SENSOR HISTIDINE KINASE YPDA"/>
    <property type="match status" value="1"/>
</dbReference>
<dbReference type="InterPro" id="IPR036890">
    <property type="entry name" value="HATPase_C_sf"/>
</dbReference>
<feature type="transmembrane region" description="Helical" evidence="1">
    <location>
        <begin position="5"/>
        <end position="25"/>
    </location>
</feature>
<dbReference type="OrthoDB" id="9792992at2"/>
<proteinExistence type="predicted"/>
<gene>
    <name evidence="3" type="ORF">SAMN05661096_01145</name>
</gene>
<feature type="domain" description="Signal transduction histidine kinase internal region" evidence="2">
    <location>
        <begin position="152"/>
        <end position="230"/>
    </location>
</feature>
<keyword evidence="1" id="KW-0812">Transmembrane</keyword>
<dbReference type="Proteomes" id="UP000193804">
    <property type="component" value="Unassembled WGS sequence"/>
</dbReference>
<keyword evidence="4" id="KW-1185">Reference proteome</keyword>
<protein>
    <submittedName>
        <fullName evidence="3">Histidine kinase</fullName>
    </submittedName>
</protein>
<dbReference type="EMBL" id="FXAW01000002">
    <property type="protein sequence ID" value="SMG21020.1"/>
    <property type="molecule type" value="Genomic_DNA"/>
</dbReference>
<dbReference type="STRING" id="1028.SAMN05661096_01145"/>
<dbReference type="AlphaFoldDB" id="A0A1X7J1C4"/>
<feature type="transmembrane region" description="Helical" evidence="1">
    <location>
        <begin position="37"/>
        <end position="59"/>
    </location>
</feature>
<evidence type="ECO:0000313" key="3">
    <source>
        <dbReference type="EMBL" id="SMG21020.1"/>
    </source>
</evidence>
<dbReference type="Gene3D" id="3.30.565.10">
    <property type="entry name" value="Histidine kinase-like ATPase, C-terminal domain"/>
    <property type="match status" value="1"/>
</dbReference>
<dbReference type="SUPFAM" id="SSF55874">
    <property type="entry name" value="ATPase domain of HSP90 chaperone/DNA topoisomerase II/histidine kinase"/>
    <property type="match status" value="1"/>
</dbReference>